<dbReference type="InterPro" id="IPR009057">
    <property type="entry name" value="Homeodomain-like_sf"/>
</dbReference>
<dbReference type="EMBL" id="BOOH01000028">
    <property type="protein sequence ID" value="GIH77283.1"/>
    <property type="molecule type" value="Genomic_DNA"/>
</dbReference>
<accession>A0A8J3W683</accession>
<reference evidence="6 7" key="1">
    <citation type="submission" date="2021-01" db="EMBL/GenBank/DDBJ databases">
        <title>Whole genome shotgun sequence of Planobispora longispora NBRC 13918.</title>
        <authorList>
            <person name="Komaki H."/>
            <person name="Tamura T."/>
        </authorList>
    </citation>
    <scope>NUCLEOTIDE SEQUENCE [LARGE SCALE GENOMIC DNA]</scope>
    <source>
        <strain evidence="6 7">NBRC 13918</strain>
    </source>
</reference>
<sequence length="199" mass="21189">MSSPPHAEGLRERKKARTRRTIREQALRLFAEQGYEATTVEQIAEAAEISPSTFFRYFPAKEDVVLQDDYDPPVAALLAGQPAGLAPVPALRAATREAFARISAEEERRILARAKLLLGHPALRARTVDHLVGAVGVLAEGVAGRLGRDAADPLARTVAGAVVGALIPALFSWTAGDGARRLADVADEALALLESGLRP</sequence>
<evidence type="ECO:0000313" key="6">
    <source>
        <dbReference type="EMBL" id="GIH77283.1"/>
    </source>
</evidence>
<dbReference type="GO" id="GO:0000976">
    <property type="term" value="F:transcription cis-regulatory region binding"/>
    <property type="evidence" value="ECO:0007669"/>
    <property type="project" value="TreeGrafter"/>
</dbReference>
<dbReference type="Pfam" id="PF17754">
    <property type="entry name" value="TetR_C_14"/>
    <property type="match status" value="1"/>
</dbReference>
<dbReference type="PRINTS" id="PR00455">
    <property type="entry name" value="HTHTETR"/>
</dbReference>
<keyword evidence="1" id="KW-0805">Transcription regulation</keyword>
<dbReference type="PANTHER" id="PTHR30055:SF234">
    <property type="entry name" value="HTH-TYPE TRANSCRIPTIONAL REGULATOR BETI"/>
    <property type="match status" value="1"/>
</dbReference>
<evidence type="ECO:0000259" key="5">
    <source>
        <dbReference type="PROSITE" id="PS50977"/>
    </source>
</evidence>
<evidence type="ECO:0000256" key="1">
    <source>
        <dbReference type="ARBA" id="ARBA00023015"/>
    </source>
</evidence>
<evidence type="ECO:0000256" key="3">
    <source>
        <dbReference type="ARBA" id="ARBA00023163"/>
    </source>
</evidence>
<feature type="DNA-binding region" description="H-T-H motif" evidence="4">
    <location>
        <begin position="39"/>
        <end position="58"/>
    </location>
</feature>
<dbReference type="Proteomes" id="UP000616724">
    <property type="component" value="Unassembled WGS sequence"/>
</dbReference>
<dbReference type="InterPro" id="IPR050109">
    <property type="entry name" value="HTH-type_TetR-like_transc_reg"/>
</dbReference>
<dbReference type="PANTHER" id="PTHR30055">
    <property type="entry name" value="HTH-TYPE TRANSCRIPTIONAL REGULATOR RUTR"/>
    <property type="match status" value="1"/>
</dbReference>
<dbReference type="AlphaFoldDB" id="A0A8J3W683"/>
<evidence type="ECO:0000256" key="2">
    <source>
        <dbReference type="ARBA" id="ARBA00023125"/>
    </source>
</evidence>
<dbReference type="Gene3D" id="1.10.10.60">
    <property type="entry name" value="Homeodomain-like"/>
    <property type="match status" value="1"/>
</dbReference>
<evidence type="ECO:0000313" key="7">
    <source>
        <dbReference type="Proteomes" id="UP000616724"/>
    </source>
</evidence>
<keyword evidence="7" id="KW-1185">Reference proteome</keyword>
<protein>
    <submittedName>
        <fullName evidence="6">TetR family transcriptional regulator</fullName>
    </submittedName>
</protein>
<dbReference type="RefSeq" id="WP_203891862.1">
    <property type="nucleotide sequence ID" value="NZ_BOOH01000028.1"/>
</dbReference>
<dbReference type="Pfam" id="PF00440">
    <property type="entry name" value="TetR_N"/>
    <property type="match status" value="1"/>
</dbReference>
<dbReference type="SUPFAM" id="SSF46689">
    <property type="entry name" value="Homeodomain-like"/>
    <property type="match status" value="1"/>
</dbReference>
<dbReference type="Gene3D" id="1.10.357.10">
    <property type="entry name" value="Tetracycline Repressor, domain 2"/>
    <property type="match status" value="1"/>
</dbReference>
<dbReference type="PROSITE" id="PS50977">
    <property type="entry name" value="HTH_TETR_2"/>
    <property type="match status" value="1"/>
</dbReference>
<feature type="domain" description="HTH tetR-type" evidence="5">
    <location>
        <begin position="16"/>
        <end position="76"/>
    </location>
</feature>
<keyword evidence="2 4" id="KW-0238">DNA-binding</keyword>
<gene>
    <name evidence="6" type="ORF">Plo01_37120</name>
</gene>
<organism evidence="6 7">
    <name type="scientific">Planobispora longispora</name>
    <dbReference type="NCBI Taxonomy" id="28887"/>
    <lineage>
        <taxon>Bacteria</taxon>
        <taxon>Bacillati</taxon>
        <taxon>Actinomycetota</taxon>
        <taxon>Actinomycetes</taxon>
        <taxon>Streptosporangiales</taxon>
        <taxon>Streptosporangiaceae</taxon>
        <taxon>Planobispora</taxon>
    </lineage>
</organism>
<proteinExistence type="predicted"/>
<name>A0A8J3W683_9ACTN</name>
<evidence type="ECO:0000256" key="4">
    <source>
        <dbReference type="PROSITE-ProRule" id="PRU00335"/>
    </source>
</evidence>
<dbReference type="GO" id="GO:0003700">
    <property type="term" value="F:DNA-binding transcription factor activity"/>
    <property type="evidence" value="ECO:0007669"/>
    <property type="project" value="TreeGrafter"/>
</dbReference>
<keyword evidence="3" id="KW-0804">Transcription</keyword>
<dbReference type="InterPro" id="IPR001647">
    <property type="entry name" value="HTH_TetR"/>
</dbReference>
<dbReference type="InterPro" id="IPR041347">
    <property type="entry name" value="MftR_C"/>
</dbReference>
<comment type="caution">
    <text evidence="6">The sequence shown here is derived from an EMBL/GenBank/DDBJ whole genome shotgun (WGS) entry which is preliminary data.</text>
</comment>